<dbReference type="RefSeq" id="WP_404615695.1">
    <property type="nucleotide sequence ID" value="NZ_JADIKK010000008.1"/>
</dbReference>
<gene>
    <name evidence="2" type="ORF">ISP25_17310</name>
</gene>
<feature type="chain" id="PRO_5046560005" description="Porin" evidence="1">
    <location>
        <begin position="24"/>
        <end position="402"/>
    </location>
</feature>
<dbReference type="EMBL" id="JADIKK010000008">
    <property type="protein sequence ID" value="MFK2878833.1"/>
    <property type="molecule type" value="Genomic_DNA"/>
</dbReference>
<keyword evidence="3" id="KW-1185">Reference proteome</keyword>
<sequence>MLSKKTLAATLVATIAAASSAHADDSFSWRFSGFGTVGYTATNTNDMLLVNPGQLKGAQEGGTGLVDSRVGGQLDLTFTSSLSATAQAIAMQDAKGRFRPTVEWAFLRYKLSSDTTLRLGRLGWPAYLVSDYRYVGYANPWVRAPLEVYNLAAMDNYEGADISWSHNAGAGYLTLQALGGHASSPLPDTTETTARLKVNQLAGAYVTYEIGNLRLRGGASTGKVTYRSDNLGLLVDSLQMVGFDQYASTINADGARTTFMSLGGNYDDGKLLLTSEYAKLRSASDALGTASGWYGTAGYHFGKWMPYVTWAGYAKRDNSSNYAFPPYPPLMPLAQGVDGLVEGNSQHTASAGVRWDVYKNVAIKLQADHVQPSSHGGTFTDVVPGYDGHAVDVYSAVVDFLF</sequence>
<reference evidence="2 3" key="1">
    <citation type="submission" date="2020-10" db="EMBL/GenBank/DDBJ databases">
        <title>Phylogeny of dyella-like bacteria.</title>
        <authorList>
            <person name="Fu J."/>
        </authorList>
    </citation>
    <scope>NUCLEOTIDE SEQUENCE [LARGE SCALE GENOMIC DNA]</scope>
    <source>
        <strain evidence="2 3">KACC 19113</strain>
    </source>
</reference>
<organism evidence="2 3">
    <name type="scientific">Rhodanobacter hydrolyticus</name>
    <dbReference type="NCBI Taxonomy" id="2250595"/>
    <lineage>
        <taxon>Bacteria</taxon>
        <taxon>Pseudomonadati</taxon>
        <taxon>Pseudomonadota</taxon>
        <taxon>Gammaproteobacteria</taxon>
        <taxon>Lysobacterales</taxon>
        <taxon>Rhodanobacteraceae</taxon>
        <taxon>Rhodanobacter</taxon>
    </lineage>
</organism>
<feature type="signal peptide" evidence="1">
    <location>
        <begin position="1"/>
        <end position="23"/>
    </location>
</feature>
<evidence type="ECO:0000313" key="3">
    <source>
        <dbReference type="Proteomes" id="UP001620339"/>
    </source>
</evidence>
<dbReference type="Proteomes" id="UP001620339">
    <property type="component" value="Unassembled WGS sequence"/>
</dbReference>
<accession>A0ABW8J944</accession>
<dbReference type="SUPFAM" id="SSF56935">
    <property type="entry name" value="Porins"/>
    <property type="match status" value="1"/>
</dbReference>
<dbReference type="InterPro" id="IPR023614">
    <property type="entry name" value="Porin_dom_sf"/>
</dbReference>
<evidence type="ECO:0000313" key="2">
    <source>
        <dbReference type="EMBL" id="MFK2878833.1"/>
    </source>
</evidence>
<protein>
    <recommendedName>
        <fullName evidence="4">Porin</fullName>
    </recommendedName>
</protein>
<evidence type="ECO:0000256" key="1">
    <source>
        <dbReference type="SAM" id="SignalP"/>
    </source>
</evidence>
<keyword evidence="1" id="KW-0732">Signal</keyword>
<dbReference type="Gene3D" id="2.40.160.10">
    <property type="entry name" value="Porin"/>
    <property type="match status" value="1"/>
</dbReference>
<comment type="caution">
    <text evidence="2">The sequence shown here is derived from an EMBL/GenBank/DDBJ whole genome shotgun (WGS) entry which is preliminary data.</text>
</comment>
<evidence type="ECO:0008006" key="4">
    <source>
        <dbReference type="Google" id="ProtNLM"/>
    </source>
</evidence>
<proteinExistence type="predicted"/>
<name>A0ABW8J944_9GAMM</name>